<reference evidence="1 2" key="1">
    <citation type="submission" date="2018-01" db="EMBL/GenBank/DDBJ databases">
        <title>Successful Treatment of Persistent Burkholderia cepacia Bacteremia with Ceftazidime-Avibactam.</title>
        <authorList>
            <person name="Tamma P."/>
            <person name="Fan Y."/>
            <person name="Bergman Y."/>
            <person name="Sick-Samuels A."/>
            <person name="Hsu A."/>
            <person name="Timp W."/>
            <person name="Simner P."/>
        </authorList>
    </citation>
    <scope>NUCLEOTIDE SEQUENCE [LARGE SCALE GENOMIC DNA]</scope>
    <source>
        <strain evidence="1 2">170816</strain>
    </source>
</reference>
<dbReference type="EMBL" id="PQVP01000001">
    <property type="protein sequence ID" value="POZ86614.1"/>
    <property type="molecule type" value="Genomic_DNA"/>
</dbReference>
<comment type="caution">
    <text evidence="1">The sequence shown here is derived from an EMBL/GenBank/DDBJ whole genome shotgun (WGS) entry which is preliminary data.</text>
</comment>
<dbReference type="Proteomes" id="UP000238655">
    <property type="component" value="Chromosome 2"/>
</dbReference>
<protein>
    <submittedName>
        <fullName evidence="1">Uncharacterized protein</fullName>
    </submittedName>
</protein>
<sequence>MLTICRQCRSPKGARKPVVGPVACYRGVERVVVPIAYRGCGDFAGVCPGETAYQARTVGPAPLRHDDRLRFWRVFSTRQTVTQVTHYLVQKWGVRSGSWPARGRPSSRS</sequence>
<evidence type="ECO:0000313" key="2">
    <source>
        <dbReference type="Proteomes" id="UP000238655"/>
    </source>
</evidence>
<organism evidence="1 2">
    <name type="scientific">Burkholderia contaminans</name>
    <dbReference type="NCBI Taxonomy" id="488447"/>
    <lineage>
        <taxon>Bacteria</taxon>
        <taxon>Pseudomonadati</taxon>
        <taxon>Pseudomonadota</taxon>
        <taxon>Betaproteobacteria</taxon>
        <taxon>Burkholderiales</taxon>
        <taxon>Burkholderiaceae</taxon>
        <taxon>Burkholderia</taxon>
        <taxon>Burkholderia cepacia complex</taxon>
    </lineage>
</organism>
<name>A0A2S5E5N2_9BURK</name>
<proteinExistence type="predicted"/>
<accession>A0A2S5E5N2</accession>
<evidence type="ECO:0000313" key="1">
    <source>
        <dbReference type="EMBL" id="POZ86614.1"/>
    </source>
</evidence>
<dbReference type="AlphaFoldDB" id="A0A2S5E5N2"/>
<gene>
    <name evidence="1" type="ORF">C3743_09120</name>
</gene>